<feature type="region of interest" description="Disordered" evidence="1">
    <location>
        <begin position="101"/>
        <end position="171"/>
    </location>
</feature>
<feature type="region of interest" description="Disordered" evidence="1">
    <location>
        <begin position="185"/>
        <end position="222"/>
    </location>
</feature>
<keyword evidence="3" id="KW-1185">Reference proteome</keyword>
<dbReference type="Proteomes" id="UP001363622">
    <property type="component" value="Unassembled WGS sequence"/>
</dbReference>
<accession>A0ABR1K801</accession>
<evidence type="ECO:0000313" key="2">
    <source>
        <dbReference type="EMBL" id="KAK7509481.1"/>
    </source>
</evidence>
<feature type="compositionally biased region" description="Basic and acidic residues" evidence="1">
    <location>
        <begin position="160"/>
        <end position="171"/>
    </location>
</feature>
<proteinExistence type="predicted"/>
<organism evidence="2 3">
    <name type="scientific">Phyllosticta citriasiana</name>
    <dbReference type="NCBI Taxonomy" id="595635"/>
    <lineage>
        <taxon>Eukaryota</taxon>
        <taxon>Fungi</taxon>
        <taxon>Dikarya</taxon>
        <taxon>Ascomycota</taxon>
        <taxon>Pezizomycotina</taxon>
        <taxon>Dothideomycetes</taxon>
        <taxon>Dothideomycetes incertae sedis</taxon>
        <taxon>Botryosphaeriales</taxon>
        <taxon>Phyllostictaceae</taxon>
        <taxon>Phyllosticta</taxon>
    </lineage>
</organism>
<evidence type="ECO:0000313" key="3">
    <source>
        <dbReference type="Proteomes" id="UP001363622"/>
    </source>
</evidence>
<reference evidence="2 3" key="1">
    <citation type="submission" date="2024-04" db="EMBL/GenBank/DDBJ databases">
        <title>Phyllosticta paracitricarpa is synonymous to the EU quarantine fungus P. citricarpa based on phylogenomic analyses.</title>
        <authorList>
            <consortium name="Lawrence Berkeley National Laboratory"/>
            <person name="Van Ingen-Buijs V.A."/>
            <person name="Van Westerhoven A.C."/>
            <person name="Haridas S."/>
            <person name="Skiadas P."/>
            <person name="Martin F."/>
            <person name="Groenewald J.Z."/>
            <person name="Crous P.W."/>
            <person name="Seidl M.F."/>
        </authorList>
    </citation>
    <scope>NUCLEOTIDE SEQUENCE [LARGE SCALE GENOMIC DNA]</scope>
    <source>
        <strain evidence="2 3">CBS 123371</strain>
    </source>
</reference>
<comment type="caution">
    <text evidence="2">The sequence shown here is derived from an EMBL/GenBank/DDBJ whole genome shotgun (WGS) entry which is preliminary data.</text>
</comment>
<feature type="compositionally biased region" description="Basic and acidic residues" evidence="1">
    <location>
        <begin position="185"/>
        <end position="218"/>
    </location>
</feature>
<name>A0ABR1K801_9PEZI</name>
<feature type="compositionally biased region" description="Gly residues" evidence="1">
    <location>
        <begin position="118"/>
        <end position="131"/>
    </location>
</feature>
<sequence length="236" mass="25511">MRWQPANIPATKIVALKRQLLRKRVCATRVDGGGGGGGGSGRWRGCRGCDSGCAVEGVSRGWRRWGVWRSSSRCARGRRSYRGGVIASESCSVALRGHDARRDGGGGGSSSNSSCGDDGSGGDGGRGGSGEDSGERESLEESTMVRGSQRGPAHGRRQVNKGEGRTTRDLHDDLARLGSCFRWRQDAEGTRRQEAKYATDPEFKSKKEKGWREDDRTGDAPGLIEFMNDAMWRLST</sequence>
<protein>
    <submittedName>
        <fullName evidence="2">Uncharacterized protein</fullName>
    </submittedName>
</protein>
<gene>
    <name evidence="2" type="ORF">IWZ03DRAFT_90660</name>
</gene>
<dbReference type="EMBL" id="JBBPHU010000017">
    <property type="protein sequence ID" value="KAK7509481.1"/>
    <property type="molecule type" value="Genomic_DNA"/>
</dbReference>
<evidence type="ECO:0000256" key="1">
    <source>
        <dbReference type="SAM" id="MobiDB-lite"/>
    </source>
</evidence>